<protein>
    <recommendedName>
        <fullName evidence="3">ER membrane protein complex subunit 4</fullName>
    </recommendedName>
</protein>
<keyword evidence="4" id="KW-0812">Transmembrane</keyword>
<dbReference type="Pfam" id="PF06417">
    <property type="entry name" value="EMC4"/>
    <property type="match status" value="1"/>
</dbReference>
<dbReference type="PANTHER" id="PTHR19315">
    <property type="entry name" value="ER MEMBRANE PROTEIN COMPLEX SUBUNIT 4"/>
    <property type="match status" value="1"/>
</dbReference>
<gene>
    <name evidence="8" type="ORF">WJX74_003846</name>
</gene>
<name>A0AAW1RKN3_9CHLO</name>
<evidence type="ECO:0000256" key="2">
    <source>
        <dbReference type="ARBA" id="ARBA00007715"/>
    </source>
</evidence>
<keyword evidence="6" id="KW-1133">Transmembrane helix</keyword>
<comment type="similarity">
    <text evidence="2">Belongs to the EMC4 family.</text>
</comment>
<evidence type="ECO:0000256" key="4">
    <source>
        <dbReference type="ARBA" id="ARBA00022692"/>
    </source>
</evidence>
<evidence type="ECO:0000256" key="1">
    <source>
        <dbReference type="ARBA" id="ARBA00004477"/>
    </source>
</evidence>
<organism evidence="8 9">
    <name type="scientific">Apatococcus lobatus</name>
    <dbReference type="NCBI Taxonomy" id="904363"/>
    <lineage>
        <taxon>Eukaryota</taxon>
        <taxon>Viridiplantae</taxon>
        <taxon>Chlorophyta</taxon>
        <taxon>core chlorophytes</taxon>
        <taxon>Trebouxiophyceae</taxon>
        <taxon>Chlorellales</taxon>
        <taxon>Chlorellaceae</taxon>
        <taxon>Apatococcus</taxon>
    </lineage>
</organism>
<dbReference type="GO" id="GO:0005789">
    <property type="term" value="C:endoplasmic reticulum membrane"/>
    <property type="evidence" value="ECO:0007669"/>
    <property type="project" value="UniProtKB-SubCell"/>
</dbReference>
<comment type="caution">
    <text evidence="8">The sequence shown here is derived from an EMBL/GenBank/DDBJ whole genome shotgun (WGS) entry which is preliminary data.</text>
</comment>
<reference evidence="8 9" key="1">
    <citation type="journal article" date="2024" name="Nat. Commun.">
        <title>Phylogenomics reveals the evolutionary origins of lichenization in chlorophyte algae.</title>
        <authorList>
            <person name="Puginier C."/>
            <person name="Libourel C."/>
            <person name="Otte J."/>
            <person name="Skaloud P."/>
            <person name="Haon M."/>
            <person name="Grisel S."/>
            <person name="Petersen M."/>
            <person name="Berrin J.G."/>
            <person name="Delaux P.M."/>
            <person name="Dal Grande F."/>
            <person name="Keller J."/>
        </authorList>
    </citation>
    <scope>NUCLEOTIDE SEQUENCE [LARGE SCALE GENOMIC DNA]</scope>
    <source>
        <strain evidence="8 9">SAG 2145</strain>
    </source>
</reference>
<dbReference type="EMBL" id="JALJOS010000010">
    <property type="protein sequence ID" value="KAK9833726.1"/>
    <property type="molecule type" value="Genomic_DNA"/>
</dbReference>
<accession>A0AAW1RKN3</accession>
<dbReference type="AlphaFoldDB" id="A0AAW1RKN3"/>
<evidence type="ECO:0000256" key="6">
    <source>
        <dbReference type="ARBA" id="ARBA00022989"/>
    </source>
</evidence>
<keyword evidence="9" id="KW-1185">Reference proteome</keyword>
<keyword evidence="5" id="KW-0256">Endoplasmic reticulum</keyword>
<evidence type="ECO:0000313" key="8">
    <source>
        <dbReference type="EMBL" id="KAK9833726.1"/>
    </source>
</evidence>
<comment type="subcellular location">
    <subcellularLocation>
        <location evidence="1">Endoplasmic reticulum membrane</location>
        <topology evidence="1">Multi-pass membrane protein</topology>
    </subcellularLocation>
</comment>
<sequence length="175" mass="19135">MAEFRKRCINFEEVGNIVDKRHAPDPPGYDLVAARESGTVAASSVKSKELLARKQQALYSQATGHFKSIGFMAFMMWMSGNSLHLFSIMTTASGIYQPIMAIVNCTQAFPASASEEGKLDIWQPRILYCLINSLGLIFAAYKVNSMGLLPTSVSDYASLFPSPVLSEVSMPSVLL</sequence>
<evidence type="ECO:0000256" key="5">
    <source>
        <dbReference type="ARBA" id="ARBA00022824"/>
    </source>
</evidence>
<dbReference type="InterPro" id="IPR009445">
    <property type="entry name" value="TMEM85/Emc4"/>
</dbReference>
<evidence type="ECO:0000256" key="3">
    <source>
        <dbReference type="ARBA" id="ARBA00020820"/>
    </source>
</evidence>
<evidence type="ECO:0000313" key="9">
    <source>
        <dbReference type="Proteomes" id="UP001438707"/>
    </source>
</evidence>
<proteinExistence type="inferred from homology"/>
<keyword evidence="7" id="KW-0472">Membrane</keyword>
<dbReference type="Proteomes" id="UP001438707">
    <property type="component" value="Unassembled WGS sequence"/>
</dbReference>
<evidence type="ECO:0000256" key="7">
    <source>
        <dbReference type="ARBA" id="ARBA00023136"/>
    </source>
</evidence>